<dbReference type="PROSITE" id="PS51233">
    <property type="entry name" value="VWFD"/>
    <property type="match status" value="1"/>
</dbReference>
<gene>
    <name evidence="3" type="ORF">MNOR_LOCUS15997</name>
</gene>
<feature type="region of interest" description="Disordered" evidence="1">
    <location>
        <begin position="1742"/>
        <end position="1776"/>
    </location>
</feature>
<dbReference type="PANTHER" id="PTHR37860">
    <property type="entry name" value="AGAP008810-PA"/>
    <property type="match status" value="1"/>
</dbReference>
<dbReference type="Proteomes" id="UP001497623">
    <property type="component" value="Unassembled WGS sequence"/>
</dbReference>
<evidence type="ECO:0000313" key="3">
    <source>
        <dbReference type="EMBL" id="CAL4097468.1"/>
    </source>
</evidence>
<feature type="compositionally biased region" description="Basic residues" evidence="1">
    <location>
        <begin position="1761"/>
        <end position="1776"/>
    </location>
</feature>
<feature type="compositionally biased region" description="Acidic residues" evidence="1">
    <location>
        <begin position="1742"/>
        <end position="1758"/>
    </location>
</feature>
<comment type="caution">
    <text evidence="3">The sequence shown here is derived from an EMBL/GenBank/DDBJ whole genome shotgun (WGS) entry which is preliminary data.</text>
</comment>
<dbReference type="Pfam" id="PF00094">
    <property type="entry name" value="VWD"/>
    <property type="match status" value="1"/>
</dbReference>
<sequence length="1776" mass="202955">MENEEGPQLWAAAIQGKAGETLFNARHFFKVKAATPSGELYGVTGDVHSDIADWNHIDSSISLSAKLGSESSFLISWTLQFEQENQNTVSFELIDENKPVLHLDTTLRAQIPGRGESKLKIKSVQIKTPLVENDVHIHNTHKTDLEVRLVTEGNPELGRLNAALMNSPESYTFTSRLLLDRHSLAIVSYGMAQNDSTKSSHTLNLIDPKSTWQRLTISIDTDTLGSIKTDPINFQTSIDSNIIVGYEEVSSLKNLIKLTPSDLAFKLNLVTPLPQFSKANFLLQIKASELHCHLAFQDLSTVTEISWNENLNSFDVAFNYAWPGMDMHTLNGALKFKYEEFPLILEVSGRVTMNGQQHLVLNINCRSQQDQYILTGAYIKPGDSASVSLQLKNVDDSYRALGALILNGFSGQVKIVNTLEENGYDVLLTVESSALPDSRGYALRYWRKWDEISAESGIRYSQNDIPPDWVYTYSIAVNYDLDIKGRVRSSKIFDQYIYQRRSIIEDNLNFFVLNLENRLNTIDFELEFPFLWESDEVRIAGSFVQGQNPHLVIAFYILGNKHAFKANIDFDDEMWSSTIGGKLGYSLDFVQANELKRSPLTIQLQGESWNTNRQIYKFMINEESLKKGLKIEGNRNGSTETVNQTPTFSLQLISIQETRSRSYKLNWETYDTDNNANIFLELDRGHAKFSFRYERELKNINDEGPLTYELKGSANKFDSDFFGSITFYQTHVLRARAVDFRYSKEEAYTELVLDLFREEDDQITIGIHHNFTNNFGIRVGQFGNTFLELGYHLRLNYEEEYVHSIQFENSGRTLELWFGSADDAGRVCQRAGLVIATPNLAPTNNVFTICTQYNPEIIMQILGAEEHEGPYVRIGEISGPGGLGAQLGSGRLRPLDTPPAITLTAQFKNQMLELLADWQKPYLDLLNEDLSSRWSTVSEALSELQNFSVKISGSADIQPTINNFEQILYEANKKTQFFIKEIFFWIDEDLYFEQEIFYDLLSVSEVVEMIKPLHDLYIEKYRKELLASFNYVKQFNLENSFIIIREEMNPILEKTQTISSGVANVVVKVFDTNIRPPFIRIQALFTALTYGDNQSLYALISRLMGDIKRRLGRRSSIQGFLINDLLTRVERGLVRHVTWEDIGQQINLLLKYVQNITSLSITMPHDTSINLKIPSPLKFKTEIEKTWILFKDHIAPELATRSQKHFSIIWSRLQYLSSWHVEGTAVVFGWDQALTWDGRRITNILTGTCPHMLVFLVHSAIPTAITIHVQNSEGHMAMVKVLTFWSGTDKVTIDSDIKMKLNDQHIRKSRFEVGNLTITWSQNEAVVKSSEGLALLCNRERNICEVKVDERHFAGVTGLLGIFDFDFNSDIMTSEWEILTDTDEEWASSWQVPSSKTCAKLPSETGLVHHEEEKCSQLFQNEHSPFSPCFQSVQSTPYNDACLSGWSCASEAAYQRKCSQHYIDLPNTINNCDTCSTSDEDRNITNLLKEVVIISDFQCVEDIKDFVNVIYKEEDPDRSHRLLVRYIGKHQTPPQMPKEVEEVVLDPGAKAFDALEHAINFDFSRRSLKAILLFDCGNIQCNSKKRASKIENLQGRMLKQGIQLAIVTEDTIKINNPTELSNKVKKQLIGLDAYTSFTLPHARKRNVRGNPSIRPHIDIPHGNICAQLAIKTDGSVFSLEVLKRQRKKYHRRIFQQLLSLRVDAGQDREYLQCRKCTCYGPCTLCTVPNPFVYTRTSFIEEEDYEDSEDYDDSEEEEEDRKRRRKKKNRSKVKSRN</sequence>
<reference evidence="3 4" key="1">
    <citation type="submission" date="2024-05" db="EMBL/GenBank/DDBJ databases">
        <authorList>
            <person name="Wallberg A."/>
        </authorList>
    </citation>
    <scope>NUCLEOTIDE SEQUENCE [LARGE SCALE GENOMIC DNA]</scope>
</reference>
<evidence type="ECO:0000313" key="4">
    <source>
        <dbReference type="Proteomes" id="UP001497623"/>
    </source>
</evidence>
<proteinExistence type="predicted"/>
<accession>A0AAV2QRI3</accession>
<organism evidence="3 4">
    <name type="scientific">Meganyctiphanes norvegica</name>
    <name type="common">Northern krill</name>
    <name type="synonym">Thysanopoda norvegica</name>
    <dbReference type="NCBI Taxonomy" id="48144"/>
    <lineage>
        <taxon>Eukaryota</taxon>
        <taxon>Metazoa</taxon>
        <taxon>Ecdysozoa</taxon>
        <taxon>Arthropoda</taxon>
        <taxon>Crustacea</taxon>
        <taxon>Multicrustacea</taxon>
        <taxon>Malacostraca</taxon>
        <taxon>Eumalacostraca</taxon>
        <taxon>Eucarida</taxon>
        <taxon>Euphausiacea</taxon>
        <taxon>Euphausiidae</taxon>
        <taxon>Meganyctiphanes</taxon>
    </lineage>
</organism>
<dbReference type="EMBL" id="CAXKWB010010290">
    <property type="protein sequence ID" value="CAL4097468.1"/>
    <property type="molecule type" value="Genomic_DNA"/>
</dbReference>
<protein>
    <recommendedName>
        <fullName evidence="2">VWFD domain-containing protein</fullName>
    </recommendedName>
</protein>
<name>A0AAV2QRI3_MEGNR</name>
<feature type="domain" description="VWFD" evidence="2">
    <location>
        <begin position="1223"/>
        <end position="1399"/>
    </location>
</feature>
<evidence type="ECO:0000259" key="2">
    <source>
        <dbReference type="PROSITE" id="PS51233"/>
    </source>
</evidence>
<dbReference type="PANTHER" id="PTHR37860:SF1">
    <property type="match status" value="1"/>
</dbReference>
<keyword evidence="4" id="KW-1185">Reference proteome</keyword>
<evidence type="ECO:0000256" key="1">
    <source>
        <dbReference type="SAM" id="MobiDB-lite"/>
    </source>
</evidence>
<dbReference type="InterPro" id="IPR001846">
    <property type="entry name" value="VWF_type-D"/>
</dbReference>